<evidence type="ECO:0000313" key="2">
    <source>
        <dbReference type="Proteomes" id="UP001189624"/>
    </source>
</evidence>
<name>A0AA86S7I4_9FABA</name>
<sequence length="81" mass="9593">MDQYMALKRLTESRRRWLCPSKVRKYSRVHPGQLHSHDRSSAERERSMLTHVAHVISKTSSTTYPAFQFSMRNVSEPDRMN</sequence>
<dbReference type="AlphaFoldDB" id="A0AA86S7I4"/>
<reference evidence="1" key="1">
    <citation type="submission" date="2023-10" db="EMBL/GenBank/DDBJ databases">
        <authorList>
            <person name="Domelevo Entfellner J.-B."/>
        </authorList>
    </citation>
    <scope>NUCLEOTIDE SEQUENCE</scope>
</reference>
<keyword evidence="2" id="KW-1185">Reference proteome</keyword>
<organism evidence="1 2">
    <name type="scientific">Sphenostylis stenocarpa</name>
    <dbReference type="NCBI Taxonomy" id="92480"/>
    <lineage>
        <taxon>Eukaryota</taxon>
        <taxon>Viridiplantae</taxon>
        <taxon>Streptophyta</taxon>
        <taxon>Embryophyta</taxon>
        <taxon>Tracheophyta</taxon>
        <taxon>Spermatophyta</taxon>
        <taxon>Magnoliopsida</taxon>
        <taxon>eudicotyledons</taxon>
        <taxon>Gunneridae</taxon>
        <taxon>Pentapetalae</taxon>
        <taxon>rosids</taxon>
        <taxon>fabids</taxon>
        <taxon>Fabales</taxon>
        <taxon>Fabaceae</taxon>
        <taxon>Papilionoideae</taxon>
        <taxon>50 kb inversion clade</taxon>
        <taxon>NPAAA clade</taxon>
        <taxon>indigoferoid/millettioid clade</taxon>
        <taxon>Phaseoleae</taxon>
        <taxon>Sphenostylis</taxon>
    </lineage>
</organism>
<evidence type="ECO:0000313" key="1">
    <source>
        <dbReference type="EMBL" id="CAJ1937241.1"/>
    </source>
</evidence>
<accession>A0AA86S7I4</accession>
<proteinExistence type="predicted"/>
<protein>
    <submittedName>
        <fullName evidence="1">Uncharacterized protein</fullName>
    </submittedName>
</protein>
<dbReference type="Proteomes" id="UP001189624">
    <property type="component" value="Chromosome 3"/>
</dbReference>
<gene>
    <name evidence="1" type="ORF">AYBTSS11_LOCUS7907</name>
</gene>
<dbReference type="EMBL" id="OY731400">
    <property type="protein sequence ID" value="CAJ1937241.1"/>
    <property type="molecule type" value="Genomic_DNA"/>
</dbReference>
<dbReference type="Gramene" id="rna-AYBTSS11_LOCUS7907">
    <property type="protein sequence ID" value="CAJ1937241.1"/>
    <property type="gene ID" value="gene-AYBTSS11_LOCUS7907"/>
</dbReference>